<comment type="caution">
    <text evidence="2">The sequence shown here is derived from an EMBL/GenBank/DDBJ whole genome shotgun (WGS) entry which is preliminary data.</text>
</comment>
<keyword evidence="3" id="KW-1185">Reference proteome</keyword>
<feature type="region of interest" description="Disordered" evidence="1">
    <location>
        <begin position="35"/>
        <end position="107"/>
    </location>
</feature>
<evidence type="ECO:0000256" key="1">
    <source>
        <dbReference type="SAM" id="MobiDB-lite"/>
    </source>
</evidence>
<dbReference type="PANTHER" id="PTHR31429:SF97">
    <property type="entry name" value="WRKY TRANSCRIPTION FACTOR 36-RELATED"/>
    <property type="match status" value="1"/>
</dbReference>
<feature type="region of interest" description="Disordered" evidence="1">
    <location>
        <begin position="119"/>
        <end position="179"/>
    </location>
</feature>
<dbReference type="InterPro" id="IPR036576">
    <property type="entry name" value="WRKY_dom_sf"/>
</dbReference>
<reference evidence="2" key="1">
    <citation type="submission" date="2023-07" db="EMBL/GenBank/DDBJ databases">
        <title>draft genome sequence of fig (Ficus carica).</title>
        <authorList>
            <person name="Takahashi T."/>
            <person name="Nishimura K."/>
        </authorList>
    </citation>
    <scope>NUCLEOTIDE SEQUENCE</scope>
</reference>
<organism evidence="2 3">
    <name type="scientific">Ficus carica</name>
    <name type="common">Common fig</name>
    <dbReference type="NCBI Taxonomy" id="3494"/>
    <lineage>
        <taxon>Eukaryota</taxon>
        <taxon>Viridiplantae</taxon>
        <taxon>Streptophyta</taxon>
        <taxon>Embryophyta</taxon>
        <taxon>Tracheophyta</taxon>
        <taxon>Spermatophyta</taxon>
        <taxon>Magnoliopsida</taxon>
        <taxon>eudicotyledons</taxon>
        <taxon>Gunneridae</taxon>
        <taxon>Pentapetalae</taxon>
        <taxon>rosids</taxon>
        <taxon>fabids</taxon>
        <taxon>Rosales</taxon>
        <taxon>Moraceae</taxon>
        <taxon>Ficeae</taxon>
        <taxon>Ficus</taxon>
    </lineage>
</organism>
<feature type="compositionally biased region" description="Acidic residues" evidence="1">
    <location>
        <begin position="137"/>
        <end position="147"/>
    </location>
</feature>
<evidence type="ECO:0000313" key="2">
    <source>
        <dbReference type="EMBL" id="GMN41788.1"/>
    </source>
</evidence>
<feature type="compositionally biased region" description="Basic and acidic residues" evidence="1">
    <location>
        <begin position="47"/>
        <end position="74"/>
    </location>
</feature>
<evidence type="ECO:0008006" key="4">
    <source>
        <dbReference type="Google" id="ProtNLM"/>
    </source>
</evidence>
<dbReference type="GO" id="GO:0003700">
    <property type="term" value="F:DNA-binding transcription factor activity"/>
    <property type="evidence" value="ECO:0007669"/>
    <property type="project" value="InterPro"/>
</dbReference>
<dbReference type="AlphaFoldDB" id="A0AA88A9N5"/>
<dbReference type="PANTHER" id="PTHR31429">
    <property type="entry name" value="WRKY TRANSCRIPTION FACTOR 36-RELATED"/>
    <property type="match status" value="1"/>
</dbReference>
<dbReference type="InterPro" id="IPR044810">
    <property type="entry name" value="WRKY_plant"/>
</dbReference>
<accession>A0AA88A9N5</accession>
<dbReference type="EMBL" id="BTGU01000013">
    <property type="protein sequence ID" value="GMN41788.1"/>
    <property type="molecule type" value="Genomic_DNA"/>
</dbReference>
<dbReference type="Proteomes" id="UP001187192">
    <property type="component" value="Unassembled WGS sequence"/>
</dbReference>
<dbReference type="GO" id="GO:0043565">
    <property type="term" value="F:sequence-specific DNA binding"/>
    <property type="evidence" value="ECO:0007669"/>
    <property type="project" value="InterPro"/>
</dbReference>
<proteinExistence type="predicted"/>
<feature type="compositionally biased region" description="Polar residues" evidence="1">
    <location>
        <begin position="119"/>
        <end position="129"/>
    </location>
</feature>
<dbReference type="Gene3D" id="2.20.25.80">
    <property type="entry name" value="WRKY domain"/>
    <property type="match status" value="1"/>
</dbReference>
<protein>
    <recommendedName>
        <fullName evidence="4">WRKY domain-containing protein</fullName>
    </recommendedName>
</protein>
<gene>
    <name evidence="2" type="ORF">TIFTF001_010997</name>
</gene>
<name>A0AA88A9N5_FICCA</name>
<feature type="compositionally biased region" description="Basic and acidic residues" evidence="1">
    <location>
        <begin position="84"/>
        <end position="104"/>
    </location>
</feature>
<sequence>MGEVREENEKLKLLLARIVADYQSLQSQLVDILRQQETEPNPSTDCKSPDDHDHHHPVHQKNDHDKKPRDHDDQLVSLSLGRTSNDERRSKNEITKKNGNHDQEGLNDGELALALGSLSETTKNSSSHNNADHDKDEKEDDDQEVEPTEMWPPSKVLKTARSSGDDQPDDGVSQNSPLKKARVTLRVRCDAPTVQRCAEDMSILTTTYEGNHNHSLPISATAMASTTSAAASILQSRSTTSSSSHPNFLLPSAISGSNSAATSSYPNLPAGLNFSSTTTSATTLFQNPITRSSSQQQFYFPNTSISTCNSHPTVTLDLTVPNHPYSPHILGRGLSSNTSSALRYPSTCLNFSSSSSPASSSVEPINSHYINSYFNYRNNYPVGSNVTYKEAGFYQPFMNSNTTTTTTNQQSLTETISAATKAIASNPNFQSALAAALTSFVGKGGTGV</sequence>
<evidence type="ECO:0000313" key="3">
    <source>
        <dbReference type="Proteomes" id="UP001187192"/>
    </source>
</evidence>